<accession>A0AB33APL7</accession>
<sequence>MKIVDGVELHLIKNEKFKMNHITFRFSGDFNQKTVARRVLVAQILATANAEYPTAQRFRERLASLYGATLSTKVSTKGLVHIIDIELSFMKNRYTMAKENLLEEVIEFLYQVLFSPLVTVEQYQSKLFELEQANLINYLKADKDDSFYSSELGLKKLFFTNPASQTSKYGTAELAVVENSYTAFQEFQKMLREDRLDIFLLGEFDDYRMLQLFNRFPFEDRQKDLVFDYQQEFSNIVQEKLEVREVNQSVLQLGYSFPTRYGDKDYFTLLVFNGLFGGFAHSRLFTEIREKEGLAYTIGSHFDIFTGLLNVYAGIDKKNRNRAMQLINRQFSTIRTGRFSEALLKQTKKMLQVNLKLAGDSPKVLIERSYNGQYLKNHYSVDDMVDNIDKVNKADVMQLTKNIKLQALYFLEGK</sequence>
<proteinExistence type="predicted"/>
<dbReference type="SUPFAM" id="SSF63411">
    <property type="entry name" value="LuxS/MPP-like metallohydrolase"/>
    <property type="match status" value="2"/>
</dbReference>
<dbReference type="GO" id="GO:0046872">
    <property type="term" value="F:metal ion binding"/>
    <property type="evidence" value="ECO:0007669"/>
    <property type="project" value="InterPro"/>
</dbReference>
<evidence type="ECO:0000313" key="3">
    <source>
        <dbReference type="Proteomes" id="UP000015268"/>
    </source>
</evidence>
<dbReference type="Gene3D" id="3.30.830.10">
    <property type="entry name" value="Metalloenzyme, LuxS/M16 peptidase-like"/>
    <property type="match status" value="2"/>
</dbReference>
<protein>
    <recommendedName>
        <fullName evidence="1">Peptidase M16 C-terminal domain-containing protein</fullName>
    </recommendedName>
</protein>
<dbReference type="PANTHER" id="PTHR11851">
    <property type="entry name" value="METALLOPROTEASE"/>
    <property type="match status" value="1"/>
</dbReference>
<evidence type="ECO:0000313" key="2">
    <source>
        <dbReference type="EMBL" id="AGS06478.1"/>
    </source>
</evidence>
<dbReference type="NCBIfam" id="NF047422">
    <property type="entry name" value="YfmF_fam"/>
    <property type="match status" value="1"/>
</dbReference>
<name>A0AB33APL7_9STRE</name>
<dbReference type="PANTHER" id="PTHR11851:SF186">
    <property type="entry name" value="INACTIVE METALLOPROTEASE YMFF-RELATED"/>
    <property type="match status" value="1"/>
</dbReference>
<dbReference type="InterPro" id="IPR011249">
    <property type="entry name" value="Metalloenz_LuxS/M16"/>
</dbReference>
<dbReference type="EMBL" id="CP003025">
    <property type="protein sequence ID" value="AGS06478.1"/>
    <property type="molecule type" value="Genomic_DNA"/>
</dbReference>
<dbReference type="InterPro" id="IPR050361">
    <property type="entry name" value="MPP/UQCRC_Complex"/>
</dbReference>
<dbReference type="AlphaFoldDB" id="A0AB33APL7"/>
<reference evidence="2 3" key="1">
    <citation type="journal article" date="2013" name="BMC Microbiol.">
        <title>Dynamics of fecal microbial communities in children with diarrhea of unknown etiology and genomic analysis of associated Streptococcus lutetiensis.</title>
        <authorList>
            <person name="Jin D."/>
            <person name="Chen C."/>
            <person name="Li L."/>
            <person name="Lu S."/>
            <person name="Li Z."/>
            <person name="Zhou Z."/>
            <person name="Jing H."/>
            <person name="Xu Y."/>
            <person name="Du P."/>
            <person name="Wang H."/>
            <person name="Xiong Y."/>
            <person name="Zheng H."/>
            <person name="Bai X."/>
            <person name="Sun H."/>
            <person name="Wang L."/>
            <person name="Ye C."/>
            <person name="Gottschalk M."/>
            <person name="Xu J."/>
        </authorList>
    </citation>
    <scope>NUCLEOTIDE SEQUENCE [LARGE SCALE GENOMIC DNA]</scope>
    <source>
        <strain evidence="2 3">033</strain>
    </source>
</reference>
<keyword evidence="3" id="KW-1185">Reference proteome</keyword>
<evidence type="ECO:0000259" key="1">
    <source>
        <dbReference type="Pfam" id="PF05193"/>
    </source>
</evidence>
<dbReference type="RefSeq" id="WP_020917658.1">
    <property type="nucleotide sequence ID" value="NC_021900.1"/>
</dbReference>
<dbReference type="KEGG" id="slu:KE3_2033"/>
<dbReference type="Proteomes" id="UP000015268">
    <property type="component" value="Chromosome"/>
</dbReference>
<gene>
    <name evidence="2" type="ORF">KE3_2033</name>
</gene>
<feature type="domain" description="Peptidase M16 C-terminal" evidence="1">
    <location>
        <begin position="187"/>
        <end position="351"/>
    </location>
</feature>
<dbReference type="InterPro" id="IPR007863">
    <property type="entry name" value="Peptidase_M16_C"/>
</dbReference>
<dbReference type="Pfam" id="PF05193">
    <property type="entry name" value="Peptidase_M16_C"/>
    <property type="match status" value="1"/>
</dbReference>
<organism evidence="2 3">
    <name type="scientific">Streptococcus lutetiensis 033</name>
    <dbReference type="NCBI Taxonomy" id="1076934"/>
    <lineage>
        <taxon>Bacteria</taxon>
        <taxon>Bacillati</taxon>
        <taxon>Bacillota</taxon>
        <taxon>Bacilli</taxon>
        <taxon>Lactobacillales</taxon>
        <taxon>Streptococcaceae</taxon>
        <taxon>Streptococcus</taxon>
    </lineage>
</organism>